<feature type="transmembrane region" description="Helical" evidence="7">
    <location>
        <begin position="206"/>
        <end position="229"/>
    </location>
</feature>
<comment type="subcellular location">
    <subcellularLocation>
        <location evidence="1">Membrane</location>
        <topology evidence="1">Multi-pass membrane protein</topology>
    </subcellularLocation>
</comment>
<proteinExistence type="inferred from homology"/>
<evidence type="ECO:0000259" key="8">
    <source>
        <dbReference type="Pfam" id="PF20684"/>
    </source>
</evidence>
<reference evidence="9 10" key="1">
    <citation type="submission" date="2018-06" db="EMBL/GenBank/DDBJ databases">
        <title>Complete Genomes of Monosporascus.</title>
        <authorList>
            <person name="Robinson A.J."/>
            <person name="Natvig D.O."/>
        </authorList>
    </citation>
    <scope>NUCLEOTIDE SEQUENCE [LARGE SCALE GENOMIC DNA]</scope>
    <source>
        <strain evidence="9 10">CBS 110550</strain>
    </source>
</reference>
<sequence length="350" mass="39027">MDQLAQLPYLPPAEQESILNGPALVAPDNEVSDLQNPPNENDFGIAFTVICLVVSTLVLYIRIHTKLFFERTFRIEDWLAVASFGIFLGYIYLMFRFMRVGFLVHQWNISVTNLMEVLYMWDLTVPSGSCLERANVDMTSASVQLLTDLFTFALPQNIIWSLQMSTRKKLGVSFVFAVGVLGCVAAAARLTIIIDKRDSQDESFSIAVISLATLVESACGFLIICAPAMPRFVTESKRILRSKRWAGLPKSRLQSSKRGSGSQEFRSSSKSNIVSSPYRRLDEHDVPLTVLATASGPTSESTGNLRYLPNEPSTGILRTTQIITQEEYVGTAAHCQQYKQQHPWVDKGLC</sequence>
<feature type="transmembrane region" description="Helical" evidence="7">
    <location>
        <begin position="172"/>
        <end position="194"/>
    </location>
</feature>
<dbReference type="GO" id="GO:0016020">
    <property type="term" value="C:membrane"/>
    <property type="evidence" value="ECO:0007669"/>
    <property type="project" value="UniProtKB-SubCell"/>
</dbReference>
<comment type="similarity">
    <text evidence="5">Belongs to the SAT4 family.</text>
</comment>
<accession>A0A4Q4SYU7</accession>
<dbReference type="STRING" id="155417.A0A4Q4SYU7"/>
<keyword evidence="4 7" id="KW-0472">Membrane</keyword>
<dbReference type="OrthoDB" id="4682787at2759"/>
<evidence type="ECO:0000256" key="4">
    <source>
        <dbReference type="ARBA" id="ARBA00023136"/>
    </source>
</evidence>
<feature type="compositionally biased region" description="Polar residues" evidence="6">
    <location>
        <begin position="252"/>
        <end position="272"/>
    </location>
</feature>
<evidence type="ECO:0000313" key="9">
    <source>
        <dbReference type="EMBL" id="RYO93912.1"/>
    </source>
</evidence>
<evidence type="ECO:0000256" key="7">
    <source>
        <dbReference type="SAM" id="Phobius"/>
    </source>
</evidence>
<dbReference type="PANTHER" id="PTHR33048">
    <property type="entry name" value="PTH11-LIKE INTEGRAL MEMBRANE PROTEIN (AFU_ORTHOLOGUE AFUA_5G11245)"/>
    <property type="match status" value="1"/>
</dbReference>
<name>A0A4Q4SYU7_9PEZI</name>
<feature type="region of interest" description="Disordered" evidence="6">
    <location>
        <begin position="250"/>
        <end position="272"/>
    </location>
</feature>
<dbReference type="Proteomes" id="UP000293360">
    <property type="component" value="Unassembled WGS sequence"/>
</dbReference>
<evidence type="ECO:0000256" key="2">
    <source>
        <dbReference type="ARBA" id="ARBA00022692"/>
    </source>
</evidence>
<organism evidence="9 10">
    <name type="scientific">Monosporascus ibericus</name>
    <dbReference type="NCBI Taxonomy" id="155417"/>
    <lineage>
        <taxon>Eukaryota</taxon>
        <taxon>Fungi</taxon>
        <taxon>Dikarya</taxon>
        <taxon>Ascomycota</taxon>
        <taxon>Pezizomycotina</taxon>
        <taxon>Sordariomycetes</taxon>
        <taxon>Xylariomycetidae</taxon>
        <taxon>Xylariales</taxon>
        <taxon>Xylariales incertae sedis</taxon>
        <taxon>Monosporascus</taxon>
    </lineage>
</organism>
<dbReference type="PANTHER" id="PTHR33048:SF47">
    <property type="entry name" value="INTEGRAL MEMBRANE PROTEIN-RELATED"/>
    <property type="match status" value="1"/>
</dbReference>
<dbReference type="AlphaFoldDB" id="A0A4Q4SYU7"/>
<evidence type="ECO:0000256" key="3">
    <source>
        <dbReference type="ARBA" id="ARBA00022989"/>
    </source>
</evidence>
<keyword evidence="10" id="KW-1185">Reference proteome</keyword>
<evidence type="ECO:0000256" key="6">
    <source>
        <dbReference type="SAM" id="MobiDB-lite"/>
    </source>
</evidence>
<dbReference type="InterPro" id="IPR049326">
    <property type="entry name" value="Rhodopsin_dom_fungi"/>
</dbReference>
<gene>
    <name evidence="9" type="ORF">DL764_007909</name>
</gene>
<feature type="transmembrane region" description="Helical" evidence="7">
    <location>
        <begin position="75"/>
        <end position="95"/>
    </location>
</feature>
<evidence type="ECO:0000313" key="10">
    <source>
        <dbReference type="Proteomes" id="UP000293360"/>
    </source>
</evidence>
<dbReference type="EMBL" id="QJNU01000579">
    <property type="protein sequence ID" value="RYO93912.1"/>
    <property type="molecule type" value="Genomic_DNA"/>
</dbReference>
<keyword evidence="2 7" id="KW-0812">Transmembrane</keyword>
<feature type="domain" description="Rhodopsin" evidence="8">
    <location>
        <begin position="119"/>
        <end position="231"/>
    </location>
</feature>
<dbReference type="InterPro" id="IPR052337">
    <property type="entry name" value="SAT4-like"/>
</dbReference>
<keyword evidence="3 7" id="KW-1133">Transmembrane helix</keyword>
<dbReference type="Pfam" id="PF20684">
    <property type="entry name" value="Fung_rhodopsin"/>
    <property type="match status" value="1"/>
</dbReference>
<feature type="transmembrane region" description="Helical" evidence="7">
    <location>
        <begin position="43"/>
        <end position="63"/>
    </location>
</feature>
<protein>
    <recommendedName>
        <fullName evidence="8">Rhodopsin domain-containing protein</fullName>
    </recommendedName>
</protein>
<evidence type="ECO:0000256" key="1">
    <source>
        <dbReference type="ARBA" id="ARBA00004141"/>
    </source>
</evidence>
<comment type="caution">
    <text evidence="9">The sequence shown here is derived from an EMBL/GenBank/DDBJ whole genome shotgun (WGS) entry which is preliminary data.</text>
</comment>
<evidence type="ECO:0000256" key="5">
    <source>
        <dbReference type="ARBA" id="ARBA00038359"/>
    </source>
</evidence>